<evidence type="ECO:0000313" key="6">
    <source>
        <dbReference type="Proteomes" id="UP001153678"/>
    </source>
</evidence>
<dbReference type="PROSITE" id="PS51294">
    <property type="entry name" value="HTH_MYB"/>
    <property type="match status" value="1"/>
</dbReference>
<organism evidence="5 6">
    <name type="scientific">Funneliformis geosporum</name>
    <dbReference type="NCBI Taxonomy" id="1117311"/>
    <lineage>
        <taxon>Eukaryota</taxon>
        <taxon>Fungi</taxon>
        <taxon>Fungi incertae sedis</taxon>
        <taxon>Mucoromycota</taxon>
        <taxon>Glomeromycotina</taxon>
        <taxon>Glomeromycetes</taxon>
        <taxon>Glomerales</taxon>
        <taxon>Glomeraceae</taxon>
        <taxon>Funneliformis</taxon>
    </lineage>
</organism>
<feature type="region of interest" description="Disordered" evidence="3">
    <location>
        <begin position="441"/>
        <end position="474"/>
    </location>
</feature>
<dbReference type="InterPro" id="IPR001005">
    <property type="entry name" value="SANT/Myb"/>
</dbReference>
<dbReference type="GO" id="GO:0008017">
    <property type="term" value="F:microtubule binding"/>
    <property type="evidence" value="ECO:0007669"/>
    <property type="project" value="TreeGrafter"/>
</dbReference>
<dbReference type="GO" id="GO:0051225">
    <property type="term" value="P:spindle assembly"/>
    <property type="evidence" value="ECO:0007669"/>
    <property type="project" value="TreeGrafter"/>
</dbReference>
<dbReference type="Pfam" id="PF00249">
    <property type="entry name" value="Myb_DNA-binding"/>
    <property type="match status" value="1"/>
</dbReference>
<dbReference type="Pfam" id="PF04484">
    <property type="entry name" value="QWRF"/>
    <property type="match status" value="1"/>
</dbReference>
<comment type="similarity">
    <text evidence="1">Belongs to the QWRF family.</text>
</comment>
<evidence type="ECO:0000256" key="3">
    <source>
        <dbReference type="SAM" id="MobiDB-lite"/>
    </source>
</evidence>
<proteinExistence type="inferred from homology"/>
<dbReference type="GO" id="GO:0005737">
    <property type="term" value="C:cytoplasm"/>
    <property type="evidence" value="ECO:0007669"/>
    <property type="project" value="TreeGrafter"/>
</dbReference>
<dbReference type="SMART" id="SM00717">
    <property type="entry name" value="SANT"/>
    <property type="match status" value="1"/>
</dbReference>
<dbReference type="InterPro" id="IPR017930">
    <property type="entry name" value="Myb_dom"/>
</dbReference>
<evidence type="ECO:0000313" key="5">
    <source>
        <dbReference type="EMBL" id="CAI2164050.1"/>
    </source>
</evidence>
<evidence type="ECO:0000259" key="4">
    <source>
        <dbReference type="PROSITE" id="PS51294"/>
    </source>
</evidence>
<protein>
    <submittedName>
        <fullName evidence="5">19733_t:CDS:1</fullName>
    </submittedName>
</protein>
<dbReference type="EMBL" id="CAMKVN010000129">
    <property type="protein sequence ID" value="CAI2164050.1"/>
    <property type="molecule type" value="Genomic_DNA"/>
</dbReference>
<evidence type="ECO:0000256" key="2">
    <source>
        <dbReference type="SAM" id="Coils"/>
    </source>
</evidence>
<dbReference type="PANTHER" id="PTHR31807">
    <property type="entry name" value="AUGMIN FAMILY MEMBER"/>
    <property type="match status" value="1"/>
</dbReference>
<dbReference type="InterPro" id="IPR007573">
    <property type="entry name" value="QWRF"/>
</dbReference>
<dbReference type="InterPro" id="IPR009057">
    <property type="entry name" value="Homeodomain-like_sf"/>
</dbReference>
<dbReference type="PANTHER" id="PTHR31807:SF37">
    <property type="entry name" value="HAUS AUGMIN-LIKE COMPLEX SUBUNIT 8"/>
    <property type="match status" value="1"/>
</dbReference>
<dbReference type="Proteomes" id="UP001153678">
    <property type="component" value="Unassembled WGS sequence"/>
</dbReference>
<gene>
    <name evidence="5" type="ORF">FWILDA_LOCUS1371</name>
</gene>
<sequence>MSSAQNFNAKHIFEKGHINDIILVNVNSDENAVAETVLTNNENLHKESEKCPSPTLSVSTMISTNNEQKHKKKTREVPSRYMQSISGNSNAASNKNQDIKKNTISKPAIEGNRPSIKPIKTVQKQLGISHTTVQKRKAQKIFTNLNKNQEQVSQDQNKATLQDCQSPTENRNLDDELIMLNARLTQWCLLNAKAEQAFEHQKRTAEVQLLDAWELLVKKQEELSKANQKFTLEKEIIFLNTTLKIQRDILLQINEHFEKFKKRYILFASSLASTTTAMPIANIITGELDQLKNEIITCSIAAEDVLRKWDMESPLIHDVARSMHTLCMNIKKEIQELNECNALLREISEAETIEASLRIQKLETINNKYQSQKKCLELSADYYQGISNLLKETDVSLFLAPPMPGTDPLHIINETGMVISGMLNPGLGGYAVSPQNYSNKKLKRHGRDDISASGEEAYSSENQKAPKHRRAPRQLWTDDEVERLKAAHDKYNGDWELIIKEFEPERTRIQIFQKARQMGLRAVESGKLIDLSKPNSIIEYHNANLPEGTLEDEGIEFEQENVGAEWVQEEDDAVNDGAND</sequence>
<accession>A0A9W4WQB0</accession>
<name>A0A9W4WQB0_9GLOM</name>
<reference evidence="5" key="1">
    <citation type="submission" date="2022-08" db="EMBL/GenBank/DDBJ databases">
        <authorList>
            <person name="Kallberg Y."/>
            <person name="Tangrot J."/>
            <person name="Rosling A."/>
        </authorList>
    </citation>
    <scope>NUCLEOTIDE SEQUENCE</scope>
    <source>
        <strain evidence="5">Wild A</strain>
    </source>
</reference>
<dbReference type="AlphaFoldDB" id="A0A9W4WQB0"/>
<keyword evidence="6" id="KW-1185">Reference proteome</keyword>
<dbReference type="GO" id="GO:0005880">
    <property type="term" value="C:nuclear microtubule"/>
    <property type="evidence" value="ECO:0007669"/>
    <property type="project" value="TreeGrafter"/>
</dbReference>
<feature type="domain" description="HTH myb-type" evidence="4">
    <location>
        <begin position="468"/>
        <end position="523"/>
    </location>
</feature>
<dbReference type="OrthoDB" id="2348945at2759"/>
<dbReference type="SUPFAM" id="SSF46689">
    <property type="entry name" value="Homeodomain-like"/>
    <property type="match status" value="1"/>
</dbReference>
<dbReference type="Gene3D" id="1.10.10.60">
    <property type="entry name" value="Homeodomain-like"/>
    <property type="match status" value="1"/>
</dbReference>
<evidence type="ECO:0000256" key="1">
    <source>
        <dbReference type="ARBA" id="ARBA00010016"/>
    </source>
</evidence>
<comment type="caution">
    <text evidence="5">The sequence shown here is derived from an EMBL/GenBank/DDBJ whole genome shotgun (WGS) entry which is preliminary data.</text>
</comment>
<dbReference type="CDD" id="cd00167">
    <property type="entry name" value="SANT"/>
    <property type="match status" value="1"/>
</dbReference>
<keyword evidence="2" id="KW-0175">Coiled coil</keyword>
<feature type="coiled-coil region" evidence="2">
    <location>
        <begin position="330"/>
        <end position="379"/>
    </location>
</feature>